<protein>
    <recommendedName>
        <fullName evidence="2">General stress protein FMN-binding split barrel domain-containing protein</fullName>
    </recommendedName>
</protein>
<accession>A0AAW2ZF74</accession>
<keyword evidence="4" id="KW-1185">Reference proteome</keyword>
<feature type="domain" description="General stress protein FMN-binding split barrel" evidence="2">
    <location>
        <begin position="17"/>
        <end position="169"/>
    </location>
</feature>
<evidence type="ECO:0000313" key="4">
    <source>
        <dbReference type="Proteomes" id="UP001431209"/>
    </source>
</evidence>
<feature type="region of interest" description="Disordered" evidence="1">
    <location>
        <begin position="1"/>
        <end position="21"/>
    </location>
</feature>
<dbReference type="InterPro" id="IPR012349">
    <property type="entry name" value="Split_barrel_FMN-bd"/>
</dbReference>
<proteinExistence type="predicted"/>
<reference evidence="3 4" key="1">
    <citation type="submission" date="2024-03" db="EMBL/GenBank/DDBJ databases">
        <title>The Acrasis kona genome and developmental transcriptomes reveal deep origins of eukaryotic multicellular pathways.</title>
        <authorList>
            <person name="Sheikh S."/>
            <person name="Fu C.-J."/>
            <person name="Brown M.W."/>
            <person name="Baldauf S.L."/>
        </authorList>
    </citation>
    <scope>NUCLEOTIDE SEQUENCE [LARGE SCALE GENOMIC DNA]</scope>
    <source>
        <strain evidence="3 4">ATCC MYA-3509</strain>
    </source>
</reference>
<dbReference type="PANTHER" id="PTHR34818">
    <property type="entry name" value="PROTEIN BLI-3"/>
    <property type="match status" value="1"/>
</dbReference>
<feature type="compositionally biased region" description="Polar residues" evidence="1">
    <location>
        <begin position="1"/>
        <end position="12"/>
    </location>
</feature>
<sequence length="183" mass="20840">MSDNEGTNQTQHKPTKEDIEKLNALIGDIKNAMLTTKDQESEQIRSRPMWTVKEDVAGAGSGHLWFFTGKSSVKVDELEKDRRVNVSYSKQENNTWVSIVGKAYHVEDKNKIKELWDDNLKAWFPKGLDDPEISLIRVDIEGAEVWDSHSGVFVRLFGFLKAAITGEVYQPSEEENKKIDLSK</sequence>
<name>A0AAW2ZF74_9EUKA</name>
<comment type="caution">
    <text evidence="3">The sequence shown here is derived from an EMBL/GenBank/DDBJ whole genome shotgun (WGS) entry which is preliminary data.</text>
</comment>
<evidence type="ECO:0000256" key="1">
    <source>
        <dbReference type="SAM" id="MobiDB-lite"/>
    </source>
</evidence>
<dbReference type="EMBL" id="JAOPGA020001330">
    <property type="protein sequence ID" value="KAL0487304.1"/>
    <property type="molecule type" value="Genomic_DNA"/>
</dbReference>
<dbReference type="AlphaFoldDB" id="A0AAW2ZF74"/>
<dbReference type="Proteomes" id="UP001431209">
    <property type="component" value="Unassembled WGS sequence"/>
</dbReference>
<evidence type="ECO:0000259" key="2">
    <source>
        <dbReference type="Pfam" id="PF16242"/>
    </source>
</evidence>
<dbReference type="Gene3D" id="2.30.110.10">
    <property type="entry name" value="Electron Transport, Fmn-binding Protein, Chain A"/>
    <property type="match status" value="1"/>
</dbReference>
<gene>
    <name evidence="3" type="ORF">AKO1_012212</name>
</gene>
<dbReference type="InterPro" id="IPR038725">
    <property type="entry name" value="YdaG_split_barrel_FMN-bd"/>
</dbReference>
<dbReference type="SUPFAM" id="SSF50475">
    <property type="entry name" value="FMN-binding split barrel"/>
    <property type="match status" value="1"/>
</dbReference>
<dbReference type="InterPro" id="IPR052917">
    <property type="entry name" value="Stress-Dev_Protein"/>
</dbReference>
<dbReference type="PANTHER" id="PTHR34818:SF1">
    <property type="entry name" value="PROTEIN BLI-3"/>
    <property type="match status" value="1"/>
</dbReference>
<dbReference type="Pfam" id="PF16242">
    <property type="entry name" value="Pyrid_ox_like"/>
    <property type="match status" value="1"/>
</dbReference>
<evidence type="ECO:0000313" key="3">
    <source>
        <dbReference type="EMBL" id="KAL0487304.1"/>
    </source>
</evidence>
<organism evidence="3 4">
    <name type="scientific">Acrasis kona</name>
    <dbReference type="NCBI Taxonomy" id="1008807"/>
    <lineage>
        <taxon>Eukaryota</taxon>
        <taxon>Discoba</taxon>
        <taxon>Heterolobosea</taxon>
        <taxon>Tetramitia</taxon>
        <taxon>Eutetramitia</taxon>
        <taxon>Acrasidae</taxon>
        <taxon>Acrasis</taxon>
    </lineage>
</organism>